<evidence type="ECO:0000256" key="1">
    <source>
        <dbReference type="ARBA" id="ARBA00023172"/>
    </source>
</evidence>
<evidence type="ECO:0000313" key="3">
    <source>
        <dbReference type="EMBL" id="KAE8253025.1"/>
    </source>
</evidence>
<keyword evidence="4" id="KW-1185">Reference proteome</keyword>
<sequence length="100" mass="11274">AMTRNKFLDLMAVLAERAGLEKRTGHSMRIGGCTSLLKKGVPLEKVMLQGRWDSNSWKRPPDLPTKKWEARGAKTARRTTSDRRGYQRIASPSGPFCPFN</sequence>
<organism evidence="3 4">
    <name type="scientific">Tilletia controversa</name>
    <name type="common">dwarf bunt fungus</name>
    <dbReference type="NCBI Taxonomy" id="13291"/>
    <lineage>
        <taxon>Eukaryota</taxon>
        <taxon>Fungi</taxon>
        <taxon>Dikarya</taxon>
        <taxon>Basidiomycota</taxon>
        <taxon>Ustilaginomycotina</taxon>
        <taxon>Exobasidiomycetes</taxon>
        <taxon>Tilletiales</taxon>
        <taxon>Tilletiaceae</taxon>
        <taxon>Tilletia</taxon>
    </lineage>
</organism>
<protein>
    <submittedName>
        <fullName evidence="3">Uncharacterized protein</fullName>
    </submittedName>
</protein>
<reference evidence="3" key="1">
    <citation type="submission" date="2016-04" db="EMBL/GenBank/DDBJ databases">
        <authorList>
            <person name="Nguyen H.D."/>
            <person name="Samba Siva P."/>
            <person name="Cullis J."/>
            <person name="Levesque C.A."/>
            <person name="Hambleton S."/>
        </authorList>
    </citation>
    <scope>NUCLEOTIDE SEQUENCE</scope>
    <source>
        <strain evidence="3">DAOMC 236426</strain>
    </source>
</reference>
<dbReference type="InterPro" id="IPR013762">
    <property type="entry name" value="Integrase-like_cat_sf"/>
</dbReference>
<dbReference type="Proteomes" id="UP000077684">
    <property type="component" value="Unassembled WGS sequence"/>
</dbReference>
<evidence type="ECO:0000256" key="2">
    <source>
        <dbReference type="SAM" id="MobiDB-lite"/>
    </source>
</evidence>
<accession>A0A8X7SZF2</accession>
<dbReference type="Gene3D" id="1.10.443.10">
    <property type="entry name" value="Intergrase catalytic core"/>
    <property type="match status" value="1"/>
</dbReference>
<evidence type="ECO:0000313" key="4">
    <source>
        <dbReference type="Proteomes" id="UP000077684"/>
    </source>
</evidence>
<comment type="caution">
    <text evidence="3">The sequence shown here is derived from an EMBL/GenBank/DDBJ whole genome shotgun (WGS) entry which is preliminary data.</text>
</comment>
<feature type="compositionally biased region" description="Basic and acidic residues" evidence="2">
    <location>
        <begin position="59"/>
        <end position="72"/>
    </location>
</feature>
<dbReference type="EMBL" id="LWDE02000118">
    <property type="protein sequence ID" value="KAE8253025.1"/>
    <property type="molecule type" value="Genomic_DNA"/>
</dbReference>
<dbReference type="GO" id="GO:0003677">
    <property type="term" value="F:DNA binding"/>
    <property type="evidence" value="ECO:0007669"/>
    <property type="project" value="InterPro"/>
</dbReference>
<name>A0A8X7SZF2_9BASI</name>
<dbReference type="AlphaFoldDB" id="A0A8X7SZF2"/>
<dbReference type="GO" id="GO:0006310">
    <property type="term" value="P:DNA recombination"/>
    <property type="evidence" value="ECO:0007669"/>
    <property type="project" value="UniProtKB-KW"/>
</dbReference>
<dbReference type="SUPFAM" id="SSF56349">
    <property type="entry name" value="DNA breaking-rejoining enzymes"/>
    <property type="match status" value="1"/>
</dbReference>
<reference evidence="3" key="2">
    <citation type="journal article" date="2019" name="IMA Fungus">
        <title>Genome sequencing and comparison of five Tilletia species to identify candidate genes for the detection of regulated species infecting wheat.</title>
        <authorList>
            <person name="Nguyen H.D.T."/>
            <person name="Sultana T."/>
            <person name="Kesanakurti P."/>
            <person name="Hambleton S."/>
        </authorList>
    </citation>
    <scope>NUCLEOTIDE SEQUENCE</scope>
    <source>
        <strain evidence="3">DAOMC 236426</strain>
    </source>
</reference>
<feature type="non-terminal residue" evidence="3">
    <location>
        <position position="1"/>
    </location>
</feature>
<dbReference type="GO" id="GO:0015074">
    <property type="term" value="P:DNA integration"/>
    <property type="evidence" value="ECO:0007669"/>
    <property type="project" value="InterPro"/>
</dbReference>
<feature type="region of interest" description="Disordered" evidence="2">
    <location>
        <begin position="55"/>
        <end position="100"/>
    </location>
</feature>
<keyword evidence="1" id="KW-0233">DNA recombination</keyword>
<gene>
    <name evidence="3" type="ORF">A4X06_0g1751</name>
</gene>
<proteinExistence type="predicted"/>
<dbReference type="InterPro" id="IPR011010">
    <property type="entry name" value="DNA_brk_join_enz"/>
</dbReference>